<organism evidence="2 3">
    <name type="scientific">Vespula pensylvanica</name>
    <name type="common">Western yellow jacket</name>
    <name type="synonym">Wasp</name>
    <dbReference type="NCBI Taxonomy" id="30213"/>
    <lineage>
        <taxon>Eukaryota</taxon>
        <taxon>Metazoa</taxon>
        <taxon>Ecdysozoa</taxon>
        <taxon>Arthropoda</taxon>
        <taxon>Hexapoda</taxon>
        <taxon>Insecta</taxon>
        <taxon>Pterygota</taxon>
        <taxon>Neoptera</taxon>
        <taxon>Endopterygota</taxon>
        <taxon>Hymenoptera</taxon>
        <taxon>Apocrita</taxon>
        <taxon>Aculeata</taxon>
        <taxon>Vespoidea</taxon>
        <taxon>Vespidae</taxon>
        <taxon>Vespinae</taxon>
        <taxon>Vespula</taxon>
    </lineage>
</organism>
<evidence type="ECO:0000256" key="1">
    <source>
        <dbReference type="SAM" id="MobiDB-lite"/>
    </source>
</evidence>
<name>A0A834K5Y2_VESPE</name>
<proteinExistence type="predicted"/>
<comment type="caution">
    <text evidence="2">The sequence shown here is derived from an EMBL/GenBank/DDBJ whole genome shotgun (WGS) entry which is preliminary data.</text>
</comment>
<evidence type="ECO:0000313" key="3">
    <source>
        <dbReference type="Proteomes" id="UP000600918"/>
    </source>
</evidence>
<gene>
    <name evidence="2" type="ORF">H0235_015769</name>
</gene>
<accession>A0A834K5Y2</accession>
<feature type="region of interest" description="Disordered" evidence="1">
    <location>
        <begin position="99"/>
        <end position="122"/>
    </location>
</feature>
<sequence length="122" mass="14036">MRIPVIFTLEEALILKSDYTAHRSSTTERGHPIVFNQCVSFAIEDTLRFARLFHNSQPLSFFPMPGSTRLLKPGLLKTKESLGKRECCQLIVPGQSRRGRKPSWLIRNTKRERKKEQTLGPN</sequence>
<evidence type="ECO:0000313" key="2">
    <source>
        <dbReference type="EMBL" id="KAF7400032.1"/>
    </source>
</evidence>
<dbReference type="Proteomes" id="UP000600918">
    <property type="component" value="Unassembled WGS sequence"/>
</dbReference>
<dbReference type="AlphaFoldDB" id="A0A834K5Y2"/>
<reference evidence="2" key="1">
    <citation type="journal article" date="2020" name="G3 (Bethesda)">
        <title>High-Quality Assemblies for Three Invasive Social Wasps from the &lt;i&gt;Vespula&lt;/i&gt; Genus.</title>
        <authorList>
            <person name="Harrop T.W.R."/>
            <person name="Guhlin J."/>
            <person name="McLaughlin G.M."/>
            <person name="Permina E."/>
            <person name="Stockwell P."/>
            <person name="Gilligan J."/>
            <person name="Le Lec M.F."/>
            <person name="Gruber M.A.M."/>
            <person name="Quinn O."/>
            <person name="Lovegrove M."/>
            <person name="Duncan E.J."/>
            <person name="Remnant E.J."/>
            <person name="Van Eeckhoven J."/>
            <person name="Graham B."/>
            <person name="Knapp R.A."/>
            <person name="Langford K.W."/>
            <person name="Kronenberg Z."/>
            <person name="Press M.O."/>
            <person name="Eacker S.M."/>
            <person name="Wilson-Rankin E.E."/>
            <person name="Purcell J."/>
            <person name="Lester P.J."/>
            <person name="Dearden P.K."/>
        </authorList>
    </citation>
    <scope>NUCLEOTIDE SEQUENCE</scope>
    <source>
        <strain evidence="2">Volc-1</strain>
    </source>
</reference>
<protein>
    <submittedName>
        <fullName evidence="2">Uncharacterized protein</fullName>
    </submittedName>
</protein>
<keyword evidence="3" id="KW-1185">Reference proteome</keyword>
<dbReference type="EMBL" id="JACSDY010000018">
    <property type="protein sequence ID" value="KAF7400032.1"/>
    <property type="molecule type" value="Genomic_DNA"/>
</dbReference>